<dbReference type="PANTHER" id="PTHR14226:SF29">
    <property type="entry name" value="NEUROPATHY TARGET ESTERASE SWS"/>
    <property type="match status" value="1"/>
</dbReference>
<feature type="domain" description="Cyclic nucleotide-binding" evidence="6">
    <location>
        <begin position="22"/>
        <end position="104"/>
    </location>
</feature>
<keyword evidence="2 5" id="KW-0378">Hydrolase</keyword>
<dbReference type="EMBL" id="FOIB01000016">
    <property type="protein sequence ID" value="SEU41086.1"/>
    <property type="molecule type" value="Genomic_DNA"/>
</dbReference>
<dbReference type="Proteomes" id="UP000183760">
    <property type="component" value="Unassembled WGS sequence"/>
</dbReference>
<proteinExistence type="inferred from homology"/>
<dbReference type="Gene3D" id="2.60.120.10">
    <property type="entry name" value="Jelly Rolls"/>
    <property type="match status" value="1"/>
</dbReference>
<comment type="similarity">
    <text evidence="1">Belongs to the NTE family.</text>
</comment>
<dbReference type="InterPro" id="IPR014710">
    <property type="entry name" value="RmlC-like_jellyroll"/>
</dbReference>
<dbReference type="EMBL" id="BJXR01000073">
    <property type="protein sequence ID" value="GEN13045.1"/>
    <property type="molecule type" value="Genomic_DNA"/>
</dbReference>
<keyword evidence="4 5" id="KW-0443">Lipid metabolism</keyword>
<comment type="caution">
    <text evidence="8">The sequence shown here is derived from an EMBL/GenBank/DDBJ whole genome shotgun (WGS) entry which is preliminary data.</text>
</comment>
<dbReference type="InterPro" id="IPR018490">
    <property type="entry name" value="cNMP-bd_dom_sf"/>
</dbReference>
<feature type="active site" description="Proton acceptor" evidence="5">
    <location>
        <position position="502"/>
    </location>
</feature>
<dbReference type="Gene3D" id="3.40.1090.10">
    <property type="entry name" value="Cytosolic phospholipase A2 catalytic domain"/>
    <property type="match status" value="2"/>
</dbReference>
<evidence type="ECO:0000313" key="9">
    <source>
        <dbReference type="EMBL" id="SEU41086.1"/>
    </source>
</evidence>
<dbReference type="PROSITE" id="PS51635">
    <property type="entry name" value="PNPLA"/>
    <property type="match status" value="1"/>
</dbReference>
<dbReference type="SMART" id="SM00100">
    <property type="entry name" value="cNMP"/>
    <property type="match status" value="1"/>
</dbReference>
<reference evidence="8 11" key="2">
    <citation type="submission" date="2019-07" db="EMBL/GenBank/DDBJ databases">
        <title>Whole genome shotgun sequence of Myxococcus fulvus NBRC 100333.</title>
        <authorList>
            <person name="Hosoyama A."/>
            <person name="Uohara A."/>
            <person name="Ohji S."/>
            <person name="Ichikawa N."/>
        </authorList>
    </citation>
    <scope>NUCLEOTIDE SEQUENCE [LARGE SCALE GENOMIC DNA]</scope>
    <source>
        <strain evidence="8 11">NBRC 100333</strain>
    </source>
</reference>
<dbReference type="Pfam" id="PF01734">
    <property type="entry name" value="Patatin"/>
    <property type="match status" value="1"/>
</dbReference>
<dbReference type="SUPFAM" id="SSF51206">
    <property type="entry name" value="cAMP-binding domain-like"/>
    <property type="match status" value="1"/>
</dbReference>
<feature type="short sequence motif" description="GXGXXG" evidence="5">
    <location>
        <begin position="358"/>
        <end position="363"/>
    </location>
</feature>
<reference evidence="9 10" key="1">
    <citation type="submission" date="2016-10" db="EMBL/GenBank/DDBJ databases">
        <authorList>
            <person name="Varghese N."/>
            <person name="Submissions S."/>
        </authorList>
    </citation>
    <scope>NUCLEOTIDE SEQUENCE [LARGE SCALE GENOMIC DNA]</scope>
    <source>
        <strain evidence="9 10">DSM 16525</strain>
    </source>
</reference>
<dbReference type="CDD" id="cd07205">
    <property type="entry name" value="Pat_PNPLA6_PNPLA7_NTE1_like"/>
    <property type="match status" value="1"/>
</dbReference>
<dbReference type="GO" id="GO:0016042">
    <property type="term" value="P:lipid catabolic process"/>
    <property type="evidence" value="ECO:0007669"/>
    <property type="project" value="UniProtKB-UniRule"/>
</dbReference>
<dbReference type="InterPro" id="IPR002641">
    <property type="entry name" value="PNPLA_dom"/>
</dbReference>
<evidence type="ECO:0000313" key="8">
    <source>
        <dbReference type="EMBL" id="GEN13045.1"/>
    </source>
</evidence>
<dbReference type="STRING" id="1334629.MFUL124B02_42025"/>
<dbReference type="PANTHER" id="PTHR14226">
    <property type="entry name" value="NEUROPATHY TARGET ESTERASE/SWISS CHEESE D.MELANOGASTER"/>
    <property type="match status" value="1"/>
</dbReference>
<feature type="active site" description="Nucleophile" evidence="5">
    <location>
        <position position="387"/>
    </location>
</feature>
<gene>
    <name evidence="8" type="ORF">MFU01_80820</name>
    <name evidence="9" type="ORF">SAMN05443572_11678</name>
</gene>
<sequence>MARSMPLDVQRRRLYALKRAPALRHTSNTVLLQLLDLAWDVAWAQDTVLCEEGQEAHGFFLLLEGELEAHRDGELLLTLGPGTPLGFEALMGGHYSVTARAATACKGLFFPRDAVWALVHARAGLRQDLKRLLAHAEPPRQPDPLPHVEVVTFSNEVTGAPLSRLIELVAKVITHDFKDRVLLVRTGEPGACEPAPVKGADGVLRVTVPAPQRGAPGRLGLERLRELSREGDLHYVFLDGCQVTEGAPLVDKHVALVPRHEPTREFRLAKGRVLPTVLIDPLRPPRSHALEGRPQDRPGAGTHVLQPCRLRLDVRRLEVLEVDDRPLADLRLGCAERDALSRWARAITHRRVGLALSGGGVWGFYHVHILRWLVEHRVPVDFVSSSSMGSLVGAYFCGTALDGHSGLSGLRRLEEQAMSRRLSLAAMAAVITTYSLEHLVAHDLGDVGLEELPIHFLPVATDLTRGECMALERGHVAQAVRASGSAPGMWAPTVVPPARYVDGAFTSMVPANVLVSAGADLVFSSNIFPFGVREPAWMPQSRAGRFLANLNPVSRALDLVASGVLLLHRSGDAESLMADVSYDIQSADTPLRTAMEFTKARDILERAATDEALAERLTELKAHWEEMRAHCGPNGRHRGGQQAA</sequence>
<keyword evidence="10" id="KW-1185">Reference proteome</keyword>
<dbReference type="InterPro" id="IPR050301">
    <property type="entry name" value="NTE"/>
</dbReference>
<dbReference type="Proteomes" id="UP000321514">
    <property type="component" value="Unassembled WGS sequence"/>
</dbReference>
<evidence type="ECO:0000259" key="6">
    <source>
        <dbReference type="PROSITE" id="PS50042"/>
    </source>
</evidence>
<dbReference type="CDD" id="cd00038">
    <property type="entry name" value="CAP_ED"/>
    <property type="match status" value="1"/>
</dbReference>
<keyword evidence="3 5" id="KW-0442">Lipid degradation</keyword>
<comment type="caution">
    <text evidence="5">Lacks conserved residue(s) required for the propagation of feature annotation.</text>
</comment>
<dbReference type="InterPro" id="IPR000595">
    <property type="entry name" value="cNMP-bd_dom"/>
</dbReference>
<evidence type="ECO:0000256" key="4">
    <source>
        <dbReference type="ARBA" id="ARBA00023098"/>
    </source>
</evidence>
<dbReference type="PROSITE" id="PS50042">
    <property type="entry name" value="CNMP_BINDING_3"/>
    <property type="match status" value="1"/>
</dbReference>
<name>A0A511TFV2_MYXFU</name>
<protein>
    <submittedName>
        <fullName evidence="9">NTE family protein</fullName>
    </submittedName>
</protein>
<accession>A0A511TFV2</accession>
<dbReference type="AlphaFoldDB" id="A0A511TFV2"/>
<evidence type="ECO:0000256" key="1">
    <source>
        <dbReference type="ARBA" id="ARBA00006636"/>
    </source>
</evidence>
<organism evidence="8 11">
    <name type="scientific">Myxococcus fulvus</name>
    <dbReference type="NCBI Taxonomy" id="33"/>
    <lineage>
        <taxon>Bacteria</taxon>
        <taxon>Pseudomonadati</taxon>
        <taxon>Myxococcota</taxon>
        <taxon>Myxococcia</taxon>
        <taxon>Myxococcales</taxon>
        <taxon>Cystobacterineae</taxon>
        <taxon>Myxococcaceae</taxon>
        <taxon>Myxococcus</taxon>
    </lineage>
</organism>
<evidence type="ECO:0000256" key="5">
    <source>
        <dbReference type="PROSITE-ProRule" id="PRU01161"/>
    </source>
</evidence>
<feature type="domain" description="PNPLA" evidence="7">
    <location>
        <begin position="354"/>
        <end position="515"/>
    </location>
</feature>
<feature type="short sequence motif" description="DGA/G" evidence="5">
    <location>
        <begin position="502"/>
        <end position="504"/>
    </location>
</feature>
<dbReference type="Pfam" id="PF00027">
    <property type="entry name" value="cNMP_binding"/>
    <property type="match status" value="1"/>
</dbReference>
<evidence type="ECO:0000313" key="11">
    <source>
        <dbReference type="Proteomes" id="UP000321514"/>
    </source>
</evidence>
<evidence type="ECO:0000259" key="7">
    <source>
        <dbReference type="PROSITE" id="PS51635"/>
    </source>
</evidence>
<dbReference type="SUPFAM" id="SSF52151">
    <property type="entry name" value="FabD/lysophospholipase-like"/>
    <property type="match status" value="1"/>
</dbReference>
<evidence type="ECO:0000256" key="3">
    <source>
        <dbReference type="ARBA" id="ARBA00022963"/>
    </source>
</evidence>
<dbReference type="InterPro" id="IPR016035">
    <property type="entry name" value="Acyl_Trfase/lysoPLipase"/>
</dbReference>
<evidence type="ECO:0000256" key="2">
    <source>
        <dbReference type="ARBA" id="ARBA00022801"/>
    </source>
</evidence>
<dbReference type="GO" id="GO:0004622">
    <property type="term" value="F:phosphatidylcholine lysophospholipase activity"/>
    <property type="evidence" value="ECO:0007669"/>
    <property type="project" value="UniProtKB-ARBA"/>
</dbReference>
<evidence type="ECO:0000313" key="10">
    <source>
        <dbReference type="Proteomes" id="UP000183760"/>
    </source>
</evidence>